<dbReference type="EMBL" id="KK198760">
    <property type="protein sequence ID" value="KCW57595.1"/>
    <property type="molecule type" value="Genomic_DNA"/>
</dbReference>
<dbReference type="Gramene" id="KCW57595">
    <property type="protein sequence ID" value="KCW57595"/>
    <property type="gene ID" value="EUGRSUZ_H00368"/>
</dbReference>
<gene>
    <name evidence="1" type="ORF">EUGRSUZ_H00368</name>
</gene>
<dbReference type="PANTHER" id="PTHR31366">
    <property type="entry name" value="UPF0739 PROTEIN C1ORF74"/>
    <property type="match status" value="1"/>
</dbReference>
<dbReference type="FunCoup" id="A0A059AVY7">
    <property type="interactions" value="166"/>
</dbReference>
<dbReference type="InParanoid" id="A0A059AVY7"/>
<dbReference type="STRING" id="71139.A0A059AVY7"/>
<dbReference type="eggNOG" id="ENOG502QTSH">
    <property type="taxonomic scope" value="Eukaryota"/>
</dbReference>
<protein>
    <submittedName>
        <fullName evidence="1">Uncharacterized protein</fullName>
    </submittedName>
</protein>
<dbReference type="AlphaFoldDB" id="A0A059AVY7"/>
<organism evidence="1">
    <name type="scientific">Eucalyptus grandis</name>
    <name type="common">Flooded gum</name>
    <dbReference type="NCBI Taxonomy" id="71139"/>
    <lineage>
        <taxon>Eukaryota</taxon>
        <taxon>Viridiplantae</taxon>
        <taxon>Streptophyta</taxon>
        <taxon>Embryophyta</taxon>
        <taxon>Tracheophyta</taxon>
        <taxon>Spermatophyta</taxon>
        <taxon>Magnoliopsida</taxon>
        <taxon>eudicotyledons</taxon>
        <taxon>Gunneridae</taxon>
        <taxon>Pentapetalae</taxon>
        <taxon>rosids</taxon>
        <taxon>malvids</taxon>
        <taxon>Myrtales</taxon>
        <taxon>Myrtaceae</taxon>
        <taxon>Myrtoideae</taxon>
        <taxon>Eucalypteae</taxon>
        <taxon>Eucalyptus</taxon>
    </lineage>
</organism>
<name>A0A059AVY7_EUCGR</name>
<dbReference type="InterPro" id="IPR027850">
    <property type="entry name" value="DUF4504"/>
</dbReference>
<dbReference type="OMA" id="YLFGMAH"/>
<accession>A0A059AVY7</accession>
<proteinExistence type="predicted"/>
<reference evidence="1" key="1">
    <citation type="submission" date="2013-07" db="EMBL/GenBank/DDBJ databases">
        <title>The genome of Eucalyptus grandis.</title>
        <authorList>
            <person name="Schmutz J."/>
            <person name="Hayes R."/>
            <person name="Myburg A."/>
            <person name="Tuskan G."/>
            <person name="Grattapaglia D."/>
            <person name="Rokhsar D.S."/>
        </authorList>
    </citation>
    <scope>NUCLEOTIDE SEQUENCE</scope>
    <source>
        <tissue evidence="1">Leaf extractions</tissue>
    </source>
</reference>
<dbReference type="Pfam" id="PF14953">
    <property type="entry name" value="DUF4504"/>
    <property type="match status" value="1"/>
</dbReference>
<sequence length="362" mass="41081">MVELIFKSRLGIRFDLGTYPMRLVLYSKFLHRLFPIAPSSGAHSAYEIEAESAIMEAPEFDEAPALAVLESALSHVQWRLKSSSKRRLQIDAMALCAGMRPVVMVDYGGKLPELQQHLCALLRFCHQESRIFEHLRVMLIEDMIYLVHRRGLAEHVRSSLNSEAQLFFVDLEQDPPQMIREREDNVAAIQLVSVQKIFSLHFPIIEQNNESLPCNNTSIVSTATSSVDDSTALGDPDCIDLSSCLKDTKISIPTLNGWLLGYPVVYLFSTEHIEEAIYNLSTKSLRIFKILISRKKTRGKVTEPEEELMSFSVPYDLSMGGSREPWAEAFLSDMHERWGRCKPAWGALRMEVTECYPQAIVL</sequence>
<dbReference type="PANTHER" id="PTHR31366:SF2">
    <property type="entry name" value="UPF0739 PROTEIN C1ORF74"/>
    <property type="match status" value="1"/>
</dbReference>
<evidence type="ECO:0000313" key="1">
    <source>
        <dbReference type="EMBL" id="KCW57595.1"/>
    </source>
</evidence>